<evidence type="ECO:0000313" key="2">
    <source>
        <dbReference type="EMBL" id="ATQ67913.1"/>
    </source>
</evidence>
<dbReference type="Gene3D" id="1.10.10.60">
    <property type="entry name" value="Homeodomain-like"/>
    <property type="match status" value="1"/>
</dbReference>
<accession>A0A2D2CYU8</accession>
<dbReference type="EMBL" id="CP023737">
    <property type="protein sequence ID" value="ATQ67913.1"/>
    <property type="molecule type" value="Genomic_DNA"/>
</dbReference>
<gene>
    <name evidence="2" type="ORF">CQW49_08455</name>
</gene>
<sequence length="230" mass="24392">MRLGANGHTIAGIAGRLGVTRETVYEWARRHPEFSDALQRSKAAAVAFYESRLIHIAQHGGGVGSAAACIFALKARASHEWLPPRAPDISELPDDSSQMRDVTPDPEATEEQISVVQRALALHVAMDEREITDELLHDVAVAPIAADHGPEYAHPGTSVGKALEWLKAKSGGRGNVFSAVDASIEAHRRKNATAPAAAPAAAPAPPAQPIADDALEILPPKSRVGRIIDI</sequence>
<reference evidence="3" key="1">
    <citation type="submission" date="2017-10" db="EMBL/GenBank/DDBJ databases">
        <title>Completed PacBio SMRT sequence of Methylosinus trichosporium OB3b reveals presence of a third large plasmid.</title>
        <authorList>
            <person name="Charles T.C."/>
            <person name="Lynch M.D.J."/>
            <person name="Heil J.R."/>
            <person name="Cheng J."/>
        </authorList>
    </citation>
    <scope>NUCLEOTIDE SEQUENCE [LARGE SCALE GENOMIC DNA]</scope>
    <source>
        <strain evidence="3">OB3b</strain>
    </source>
</reference>
<organism evidence="2 3">
    <name type="scientific">Methylosinus trichosporium (strain ATCC 35070 / NCIMB 11131 / UNIQEM 75 / OB3b)</name>
    <dbReference type="NCBI Taxonomy" id="595536"/>
    <lineage>
        <taxon>Bacteria</taxon>
        <taxon>Pseudomonadati</taxon>
        <taxon>Pseudomonadota</taxon>
        <taxon>Alphaproteobacteria</taxon>
        <taxon>Hyphomicrobiales</taxon>
        <taxon>Methylocystaceae</taxon>
        <taxon>Methylosinus</taxon>
    </lineage>
</organism>
<dbReference type="KEGG" id="mtw:CQW49_08455"/>
<proteinExistence type="predicted"/>
<protein>
    <recommendedName>
        <fullName evidence="4">Resolvase HTH domain-containing protein</fullName>
    </recommendedName>
</protein>
<keyword evidence="3" id="KW-1185">Reference proteome</keyword>
<evidence type="ECO:0008006" key="4">
    <source>
        <dbReference type="Google" id="ProtNLM"/>
    </source>
</evidence>
<feature type="region of interest" description="Disordered" evidence="1">
    <location>
        <begin position="84"/>
        <end position="107"/>
    </location>
</feature>
<name>A0A2D2CYU8_METT3</name>
<dbReference type="Proteomes" id="UP000230709">
    <property type="component" value="Chromosome"/>
</dbReference>
<feature type="region of interest" description="Disordered" evidence="1">
    <location>
        <begin position="190"/>
        <end position="214"/>
    </location>
</feature>
<feature type="compositionally biased region" description="Low complexity" evidence="1">
    <location>
        <begin position="192"/>
        <end position="201"/>
    </location>
</feature>
<dbReference type="AlphaFoldDB" id="A0A2D2CYU8"/>
<dbReference type="STRING" id="595536.GCA_000178815_03461"/>
<evidence type="ECO:0000313" key="3">
    <source>
        <dbReference type="Proteomes" id="UP000230709"/>
    </source>
</evidence>
<evidence type="ECO:0000256" key="1">
    <source>
        <dbReference type="SAM" id="MobiDB-lite"/>
    </source>
</evidence>